<dbReference type="GO" id="GO:0031297">
    <property type="term" value="P:replication fork processing"/>
    <property type="evidence" value="ECO:0007669"/>
    <property type="project" value="TreeGrafter"/>
</dbReference>
<evidence type="ECO:0000313" key="6">
    <source>
        <dbReference type="Proteomes" id="UP000694844"/>
    </source>
</evidence>
<evidence type="ECO:0000256" key="2">
    <source>
        <dbReference type="ARBA" id="ARBA00022833"/>
    </source>
</evidence>
<evidence type="ECO:0000256" key="1">
    <source>
        <dbReference type="ARBA" id="ARBA00022771"/>
    </source>
</evidence>
<reference evidence="7" key="1">
    <citation type="submission" date="2025-08" db="UniProtKB">
        <authorList>
            <consortium name="RefSeq"/>
        </authorList>
    </citation>
    <scope>IDENTIFICATION</scope>
    <source>
        <tissue evidence="7">Whole sample</tissue>
    </source>
</reference>
<feature type="coiled-coil region" evidence="4">
    <location>
        <begin position="67"/>
        <end position="150"/>
    </location>
</feature>
<evidence type="ECO:0000256" key="4">
    <source>
        <dbReference type="SAM" id="Coils"/>
    </source>
</evidence>
<feature type="domain" description="RING-type" evidence="5">
    <location>
        <begin position="5"/>
        <end position="48"/>
    </location>
</feature>
<dbReference type="Pfam" id="PF13639">
    <property type="entry name" value="zf-RING_2"/>
    <property type="match status" value="1"/>
</dbReference>
<dbReference type="Gene3D" id="3.30.40.10">
    <property type="entry name" value="Zinc/RING finger domain, C3HC4 (zinc finger)"/>
    <property type="match status" value="1"/>
</dbReference>
<evidence type="ECO:0000256" key="3">
    <source>
        <dbReference type="PROSITE-ProRule" id="PRU00175"/>
    </source>
</evidence>
<dbReference type="GO" id="GO:0005634">
    <property type="term" value="C:nucleus"/>
    <property type="evidence" value="ECO:0007669"/>
    <property type="project" value="TreeGrafter"/>
</dbReference>
<dbReference type="PROSITE" id="PS50089">
    <property type="entry name" value="ZF_RING_2"/>
    <property type="match status" value="1"/>
</dbReference>
<gene>
    <name evidence="7" type="primary">LOC111133150</name>
</gene>
<dbReference type="RefSeq" id="XP_022336975.1">
    <property type="nucleotide sequence ID" value="XM_022481267.1"/>
</dbReference>
<proteinExistence type="predicted"/>
<dbReference type="AlphaFoldDB" id="A0A8B8EA16"/>
<protein>
    <submittedName>
        <fullName evidence="7">E3 ubiquitin-protein ligase TRAIP-like</fullName>
    </submittedName>
</protein>
<dbReference type="InterPro" id="IPR052639">
    <property type="entry name" value="TRAIP_ubiq-protein_ligase"/>
</dbReference>
<evidence type="ECO:0000259" key="5">
    <source>
        <dbReference type="PROSITE" id="PS50089"/>
    </source>
</evidence>
<keyword evidence="4" id="KW-0175">Coiled coil</keyword>
<organism evidence="6 7">
    <name type="scientific">Crassostrea virginica</name>
    <name type="common">Eastern oyster</name>
    <dbReference type="NCBI Taxonomy" id="6565"/>
    <lineage>
        <taxon>Eukaryota</taxon>
        <taxon>Metazoa</taxon>
        <taxon>Spiralia</taxon>
        <taxon>Lophotrochozoa</taxon>
        <taxon>Mollusca</taxon>
        <taxon>Bivalvia</taxon>
        <taxon>Autobranchia</taxon>
        <taxon>Pteriomorphia</taxon>
        <taxon>Ostreida</taxon>
        <taxon>Ostreoidea</taxon>
        <taxon>Ostreidae</taxon>
        <taxon>Crassostrea</taxon>
    </lineage>
</organism>
<dbReference type="InterPro" id="IPR001841">
    <property type="entry name" value="Znf_RING"/>
</dbReference>
<keyword evidence="2" id="KW-0862">Zinc</keyword>
<name>A0A8B8EA16_CRAVI</name>
<sequence>MKAQCCICAEHFVNDASVAIAAVQCGHTFHEGCLSTWLKTSYTCPSCRSRVDPSKVINRLYFDGDENENDDSDVGQLKNTIQNLQAEKRTLEMKVKDLENDNDSLNRNLKSIKKEKNVAENKFIQEQSNISSLKKQLQFYQVQQKAIEKERETCSKIKQKFSQYQNIERLLTACEVDIKETIQQYGEASKESVQNLATYCSMLKREYDKIKSEKRAVKAEFEKFKREHLSKSHVLREKEKEILLLKEQLTHSEEDLKKVEKEKHLLKRKIQNYRRAVQSPNGGIVDGVSFMERTMNDSPLSDIKNNANTPVLFDESTDRVKEIDLEEYSKKSVSPEILKTSGTQLSQNKRSSNSGTEIKYLRIGTASQNPSKRQKCEDPTDLQGLSHFNIFKKKSGVGDYSSCIRKGFNGLGCVETFTESSVPKKLSVPKRSVSRINKNGKLTKLPALPTLDSFVTLE</sequence>
<dbReference type="OrthoDB" id="8062037at2759"/>
<keyword evidence="1 3" id="KW-0479">Metal-binding</keyword>
<dbReference type="GeneID" id="111133150"/>
<evidence type="ECO:0000313" key="7">
    <source>
        <dbReference type="RefSeq" id="XP_022336975.1"/>
    </source>
</evidence>
<feature type="coiled-coil region" evidence="4">
    <location>
        <begin position="200"/>
        <end position="276"/>
    </location>
</feature>
<dbReference type="GO" id="GO:0008270">
    <property type="term" value="F:zinc ion binding"/>
    <property type="evidence" value="ECO:0007669"/>
    <property type="project" value="UniProtKB-KW"/>
</dbReference>
<dbReference type="InterPro" id="IPR013083">
    <property type="entry name" value="Znf_RING/FYVE/PHD"/>
</dbReference>
<dbReference type="KEGG" id="cvn:111133150"/>
<dbReference type="PANTHER" id="PTHR46569:SF1">
    <property type="entry name" value="E3 UBIQUITIN-PROTEIN LIGASE RFWD3-RELATED"/>
    <property type="match status" value="1"/>
</dbReference>
<dbReference type="Proteomes" id="UP000694844">
    <property type="component" value="Chromosome 5"/>
</dbReference>
<dbReference type="GO" id="GO:0061630">
    <property type="term" value="F:ubiquitin protein ligase activity"/>
    <property type="evidence" value="ECO:0007669"/>
    <property type="project" value="TreeGrafter"/>
</dbReference>
<dbReference type="GO" id="GO:0016567">
    <property type="term" value="P:protein ubiquitination"/>
    <property type="evidence" value="ECO:0007669"/>
    <property type="project" value="TreeGrafter"/>
</dbReference>
<dbReference type="SUPFAM" id="SSF57850">
    <property type="entry name" value="RING/U-box"/>
    <property type="match status" value="1"/>
</dbReference>
<dbReference type="PANTHER" id="PTHR46569">
    <property type="entry name" value="E3 UBIQUITIN-PROTEIN LIGASE TRAIP"/>
    <property type="match status" value="1"/>
</dbReference>
<accession>A0A8B8EA16</accession>
<keyword evidence="1 3" id="KW-0863">Zinc-finger</keyword>
<keyword evidence="6" id="KW-1185">Reference proteome</keyword>
<dbReference type="GO" id="GO:0090734">
    <property type="term" value="C:site of DNA damage"/>
    <property type="evidence" value="ECO:0007669"/>
    <property type="project" value="TreeGrafter"/>
</dbReference>
<dbReference type="SMART" id="SM00184">
    <property type="entry name" value="RING"/>
    <property type="match status" value="1"/>
</dbReference>